<reference evidence="1" key="2">
    <citation type="journal article" date="2015" name="Fish Shellfish Immunol.">
        <title>Early steps in the European eel (Anguilla anguilla)-Vibrio vulnificus interaction in the gills: Role of the RtxA13 toxin.</title>
        <authorList>
            <person name="Callol A."/>
            <person name="Pajuelo D."/>
            <person name="Ebbesson L."/>
            <person name="Teles M."/>
            <person name="MacKenzie S."/>
            <person name="Amaro C."/>
        </authorList>
    </citation>
    <scope>NUCLEOTIDE SEQUENCE</scope>
</reference>
<evidence type="ECO:0000313" key="1">
    <source>
        <dbReference type="EMBL" id="JAH80749.1"/>
    </source>
</evidence>
<proteinExistence type="predicted"/>
<dbReference type="EMBL" id="GBXM01027828">
    <property type="protein sequence ID" value="JAH80749.1"/>
    <property type="molecule type" value="Transcribed_RNA"/>
</dbReference>
<organism evidence="1">
    <name type="scientific">Anguilla anguilla</name>
    <name type="common">European freshwater eel</name>
    <name type="synonym">Muraena anguilla</name>
    <dbReference type="NCBI Taxonomy" id="7936"/>
    <lineage>
        <taxon>Eukaryota</taxon>
        <taxon>Metazoa</taxon>
        <taxon>Chordata</taxon>
        <taxon>Craniata</taxon>
        <taxon>Vertebrata</taxon>
        <taxon>Euteleostomi</taxon>
        <taxon>Actinopterygii</taxon>
        <taxon>Neopterygii</taxon>
        <taxon>Teleostei</taxon>
        <taxon>Anguilliformes</taxon>
        <taxon>Anguillidae</taxon>
        <taxon>Anguilla</taxon>
    </lineage>
</organism>
<accession>A0A0E9VRN1</accession>
<reference evidence="1" key="1">
    <citation type="submission" date="2014-11" db="EMBL/GenBank/DDBJ databases">
        <authorList>
            <person name="Amaro Gonzalez C."/>
        </authorList>
    </citation>
    <scope>NUCLEOTIDE SEQUENCE</scope>
</reference>
<name>A0A0E9VRN1_ANGAN</name>
<protein>
    <submittedName>
        <fullName evidence="1">Uncharacterized protein</fullName>
    </submittedName>
</protein>
<sequence>MTLKTLMCCDNSHLKALIKKMYL</sequence>
<dbReference type="AlphaFoldDB" id="A0A0E9VRN1"/>